<dbReference type="PANTHER" id="PTHR47053">
    <property type="entry name" value="MUREIN DD-ENDOPEPTIDASE MEPH-RELATED"/>
    <property type="match status" value="1"/>
</dbReference>
<dbReference type="SUPFAM" id="SSF47090">
    <property type="entry name" value="PGBD-like"/>
    <property type="match status" value="1"/>
</dbReference>
<dbReference type="PROSITE" id="PS51935">
    <property type="entry name" value="NLPC_P60"/>
    <property type="match status" value="1"/>
</dbReference>
<evidence type="ECO:0000256" key="1">
    <source>
        <dbReference type="ARBA" id="ARBA00007074"/>
    </source>
</evidence>
<dbReference type="InterPro" id="IPR002477">
    <property type="entry name" value="Peptidoglycan-bd-like"/>
</dbReference>
<dbReference type="OrthoDB" id="9808890at2"/>
<dbReference type="Pfam" id="PF00877">
    <property type="entry name" value="NLPC_P60"/>
    <property type="match status" value="1"/>
</dbReference>
<gene>
    <name evidence="7" type="ORF">SAMN05660235_00422</name>
</gene>
<sequence length="219" mass="24177">MRKMFRTMVLFLLLFMTATFAHASGVYEEGDQGPEVAAIQARLKELGYRLVVDGDFGQATKNAVIAFQKDRGLEADGIVGAQTYRALMGREIPVSRDNSVVRRVIQTAMRYIGVPYVFGGVTPDGFDCSGFTRFVYARAGVYLPRTADAQFEVGQFVSYSRLQPGDMVFFSTYAPGPSHSGIYLGDGRFISATSSRGVTIDHMDSSYWGPRYVGARRVL</sequence>
<evidence type="ECO:0000256" key="2">
    <source>
        <dbReference type="ARBA" id="ARBA00022670"/>
    </source>
</evidence>
<dbReference type="SUPFAM" id="SSF54001">
    <property type="entry name" value="Cysteine proteinases"/>
    <property type="match status" value="1"/>
</dbReference>
<dbReference type="STRING" id="1123285.SAMN05660235_00422"/>
<evidence type="ECO:0000256" key="4">
    <source>
        <dbReference type="ARBA" id="ARBA00022807"/>
    </source>
</evidence>
<feature type="signal peptide" evidence="5">
    <location>
        <begin position="1"/>
        <end position="23"/>
    </location>
</feature>
<dbReference type="PANTHER" id="PTHR47053:SF1">
    <property type="entry name" value="MUREIN DD-ENDOPEPTIDASE MEPH-RELATED"/>
    <property type="match status" value="1"/>
</dbReference>
<dbReference type="GO" id="GO:0006508">
    <property type="term" value="P:proteolysis"/>
    <property type="evidence" value="ECO:0007669"/>
    <property type="project" value="UniProtKB-KW"/>
</dbReference>
<organism evidence="7 8">
    <name type="scientific">Sporolituus thermophilus DSM 23256</name>
    <dbReference type="NCBI Taxonomy" id="1123285"/>
    <lineage>
        <taxon>Bacteria</taxon>
        <taxon>Bacillati</taxon>
        <taxon>Bacillota</taxon>
        <taxon>Negativicutes</taxon>
        <taxon>Selenomonadales</taxon>
        <taxon>Sporomusaceae</taxon>
        <taxon>Sporolituus</taxon>
    </lineage>
</organism>
<dbReference type="RefSeq" id="WP_093687632.1">
    <property type="nucleotide sequence ID" value="NZ_FNBU01000002.1"/>
</dbReference>
<name>A0A1G7I9X4_9FIRM</name>
<proteinExistence type="inferred from homology"/>
<keyword evidence="3 7" id="KW-0378">Hydrolase</keyword>
<dbReference type="InterPro" id="IPR036365">
    <property type="entry name" value="PGBD-like_sf"/>
</dbReference>
<keyword evidence="2" id="KW-0645">Protease</keyword>
<evidence type="ECO:0000256" key="5">
    <source>
        <dbReference type="SAM" id="SignalP"/>
    </source>
</evidence>
<dbReference type="InterPro" id="IPR036366">
    <property type="entry name" value="PGBDSf"/>
</dbReference>
<feature type="chain" id="PRO_5017222641" evidence="5">
    <location>
        <begin position="24"/>
        <end position="219"/>
    </location>
</feature>
<dbReference type="GO" id="GO:0008234">
    <property type="term" value="F:cysteine-type peptidase activity"/>
    <property type="evidence" value="ECO:0007669"/>
    <property type="project" value="UniProtKB-KW"/>
</dbReference>
<keyword evidence="5" id="KW-0732">Signal</keyword>
<dbReference type="InterPro" id="IPR051202">
    <property type="entry name" value="Peptidase_C40"/>
</dbReference>
<dbReference type="Proteomes" id="UP000243333">
    <property type="component" value="Unassembled WGS sequence"/>
</dbReference>
<dbReference type="Pfam" id="PF01471">
    <property type="entry name" value="PG_binding_1"/>
    <property type="match status" value="1"/>
</dbReference>
<evidence type="ECO:0000256" key="3">
    <source>
        <dbReference type="ARBA" id="ARBA00022801"/>
    </source>
</evidence>
<dbReference type="InterPro" id="IPR038765">
    <property type="entry name" value="Papain-like_cys_pep_sf"/>
</dbReference>
<protein>
    <submittedName>
        <fullName evidence="7">Cell wall-associated hydrolase, NlpC family</fullName>
    </submittedName>
</protein>
<dbReference type="InterPro" id="IPR000064">
    <property type="entry name" value="NLP_P60_dom"/>
</dbReference>
<keyword evidence="4" id="KW-0788">Thiol protease</keyword>
<accession>A0A1G7I9X4</accession>
<evidence type="ECO:0000313" key="7">
    <source>
        <dbReference type="EMBL" id="SDF09557.1"/>
    </source>
</evidence>
<dbReference type="EMBL" id="FNBU01000002">
    <property type="protein sequence ID" value="SDF09557.1"/>
    <property type="molecule type" value="Genomic_DNA"/>
</dbReference>
<evidence type="ECO:0000313" key="8">
    <source>
        <dbReference type="Proteomes" id="UP000243333"/>
    </source>
</evidence>
<comment type="similarity">
    <text evidence="1">Belongs to the peptidase C40 family.</text>
</comment>
<dbReference type="Gene3D" id="1.10.101.10">
    <property type="entry name" value="PGBD-like superfamily/PGBD"/>
    <property type="match status" value="1"/>
</dbReference>
<feature type="domain" description="NlpC/P60" evidence="6">
    <location>
        <begin position="98"/>
        <end position="219"/>
    </location>
</feature>
<dbReference type="Gene3D" id="3.90.1720.10">
    <property type="entry name" value="endopeptidase domain like (from Nostoc punctiforme)"/>
    <property type="match status" value="1"/>
</dbReference>
<keyword evidence="8" id="KW-1185">Reference proteome</keyword>
<dbReference type="AlphaFoldDB" id="A0A1G7I9X4"/>
<evidence type="ECO:0000259" key="6">
    <source>
        <dbReference type="PROSITE" id="PS51935"/>
    </source>
</evidence>
<reference evidence="8" key="1">
    <citation type="submission" date="2016-10" db="EMBL/GenBank/DDBJ databases">
        <authorList>
            <person name="Varghese N."/>
            <person name="Submissions S."/>
        </authorList>
    </citation>
    <scope>NUCLEOTIDE SEQUENCE [LARGE SCALE GENOMIC DNA]</scope>
    <source>
        <strain evidence="8">DSM 23256</strain>
    </source>
</reference>